<comment type="caution">
    <text evidence="3">The sequence shown here is derived from an EMBL/GenBank/DDBJ whole genome shotgun (WGS) entry which is preliminary data.</text>
</comment>
<dbReference type="InterPro" id="IPR010645">
    <property type="entry name" value="MFS_4"/>
</dbReference>
<keyword evidence="1" id="KW-1133">Transmembrane helix</keyword>
<feature type="transmembrane region" description="Helical" evidence="1">
    <location>
        <begin position="370"/>
        <end position="390"/>
    </location>
</feature>
<dbReference type="GO" id="GO:0022857">
    <property type="term" value="F:transmembrane transporter activity"/>
    <property type="evidence" value="ECO:0007669"/>
    <property type="project" value="InterPro"/>
</dbReference>
<gene>
    <name evidence="3" type="ORF">LCGC14_0544660</name>
</gene>
<feature type="transmembrane region" description="Helical" evidence="1">
    <location>
        <begin position="51"/>
        <end position="70"/>
    </location>
</feature>
<sequence>MKRTLTTHDMPALMTGIMATLAAIGIARFAYTPLLPAIIQEGWFTASQGAYLGAANLLGYFIGALAAHSLSERFSPRMVMAASFAGIALSFVLCAGAGGFLWFFFWRLVSGVAGAILMVVGPSLALAATPPERRTRVGAMVFTGIGFGALLSAFIVPLLLGLSLSVTWGTLGLLCIATGLLCDYFLQQQGVAHLASPTTASSRGNSPIGGAGVKIIVVLVIGAYALDAIGFVPHTVFWVDYLARENALGNQAASLQWGIFGVGALCGPFIVGALAHRVGWQGGLMIAFAAKAAAVLLPVFSLALLSQSVSSFMVGAMIPGIVALTSGRLAELVGPTAHKKLWGQATAAFAAAQAVAGYAMSALYGTWGSYAPLFAISGLILVVGFLLVLLSRGVQQRHAQLSAQQLTKHATQHSSKHFTHHGKQ</sequence>
<dbReference type="PANTHER" id="PTHR23537:SF1">
    <property type="entry name" value="SUGAR TRANSPORTER"/>
    <property type="match status" value="1"/>
</dbReference>
<protein>
    <recommendedName>
        <fullName evidence="2">Major facilitator superfamily (MFS) profile domain-containing protein</fullName>
    </recommendedName>
</protein>
<feature type="transmembrane region" description="Helical" evidence="1">
    <location>
        <begin position="311"/>
        <end position="329"/>
    </location>
</feature>
<keyword evidence="1" id="KW-0472">Membrane</keyword>
<feature type="transmembrane region" description="Helical" evidence="1">
    <location>
        <begin position="341"/>
        <end position="364"/>
    </location>
</feature>
<dbReference type="GO" id="GO:0005886">
    <property type="term" value="C:plasma membrane"/>
    <property type="evidence" value="ECO:0007669"/>
    <property type="project" value="TreeGrafter"/>
</dbReference>
<accession>A0A0F9V004</accession>
<dbReference type="AlphaFoldDB" id="A0A0F9V004"/>
<evidence type="ECO:0000256" key="1">
    <source>
        <dbReference type="SAM" id="Phobius"/>
    </source>
</evidence>
<dbReference type="SUPFAM" id="SSF103473">
    <property type="entry name" value="MFS general substrate transporter"/>
    <property type="match status" value="1"/>
</dbReference>
<feature type="transmembrane region" description="Helical" evidence="1">
    <location>
        <begin position="252"/>
        <end position="275"/>
    </location>
</feature>
<name>A0A0F9V004_9ZZZZ</name>
<feature type="transmembrane region" description="Helical" evidence="1">
    <location>
        <begin position="12"/>
        <end position="31"/>
    </location>
</feature>
<dbReference type="PROSITE" id="PS50850">
    <property type="entry name" value="MFS"/>
    <property type="match status" value="1"/>
</dbReference>
<dbReference type="PANTHER" id="PTHR23537">
    <property type="match status" value="1"/>
</dbReference>
<feature type="transmembrane region" description="Helical" evidence="1">
    <location>
        <begin position="207"/>
        <end position="232"/>
    </location>
</feature>
<dbReference type="InterPro" id="IPR036259">
    <property type="entry name" value="MFS_trans_sf"/>
</dbReference>
<dbReference type="EMBL" id="LAZR01000735">
    <property type="protein sequence ID" value="KKN59183.1"/>
    <property type="molecule type" value="Genomic_DNA"/>
</dbReference>
<evidence type="ECO:0000259" key="2">
    <source>
        <dbReference type="PROSITE" id="PS50850"/>
    </source>
</evidence>
<proteinExistence type="predicted"/>
<dbReference type="InterPro" id="IPR020846">
    <property type="entry name" value="MFS_dom"/>
</dbReference>
<feature type="domain" description="Major facilitator superfamily (MFS) profile" evidence="2">
    <location>
        <begin position="11"/>
        <end position="396"/>
    </location>
</feature>
<feature type="transmembrane region" description="Helical" evidence="1">
    <location>
        <begin position="140"/>
        <end position="160"/>
    </location>
</feature>
<feature type="transmembrane region" description="Helical" evidence="1">
    <location>
        <begin position="166"/>
        <end position="186"/>
    </location>
</feature>
<dbReference type="Gene3D" id="1.20.1250.20">
    <property type="entry name" value="MFS general substrate transporter like domains"/>
    <property type="match status" value="2"/>
</dbReference>
<feature type="transmembrane region" description="Helical" evidence="1">
    <location>
        <begin position="111"/>
        <end position="128"/>
    </location>
</feature>
<reference evidence="3" key="1">
    <citation type="journal article" date="2015" name="Nature">
        <title>Complex archaea that bridge the gap between prokaryotes and eukaryotes.</title>
        <authorList>
            <person name="Spang A."/>
            <person name="Saw J.H."/>
            <person name="Jorgensen S.L."/>
            <person name="Zaremba-Niedzwiedzka K."/>
            <person name="Martijn J."/>
            <person name="Lind A.E."/>
            <person name="van Eijk R."/>
            <person name="Schleper C."/>
            <person name="Guy L."/>
            <person name="Ettema T.J."/>
        </authorList>
    </citation>
    <scope>NUCLEOTIDE SEQUENCE</scope>
</reference>
<dbReference type="Pfam" id="PF06779">
    <property type="entry name" value="MFS_4"/>
    <property type="match status" value="1"/>
</dbReference>
<organism evidence="3">
    <name type="scientific">marine sediment metagenome</name>
    <dbReference type="NCBI Taxonomy" id="412755"/>
    <lineage>
        <taxon>unclassified sequences</taxon>
        <taxon>metagenomes</taxon>
        <taxon>ecological metagenomes</taxon>
    </lineage>
</organism>
<feature type="transmembrane region" description="Helical" evidence="1">
    <location>
        <begin position="282"/>
        <end position="305"/>
    </location>
</feature>
<evidence type="ECO:0000313" key="3">
    <source>
        <dbReference type="EMBL" id="KKN59183.1"/>
    </source>
</evidence>
<feature type="transmembrane region" description="Helical" evidence="1">
    <location>
        <begin position="82"/>
        <end position="105"/>
    </location>
</feature>
<keyword evidence="1" id="KW-0812">Transmembrane</keyword>